<protein>
    <recommendedName>
        <fullName evidence="2">Fungal-type protein kinase domain-containing protein</fullName>
    </recommendedName>
</protein>
<reference evidence="3" key="1">
    <citation type="submission" date="2020-11" db="EMBL/GenBank/DDBJ databases">
        <authorList>
            <consortium name="DOE Joint Genome Institute"/>
            <person name="Ahrendt S."/>
            <person name="Riley R."/>
            <person name="Andreopoulos W."/>
            <person name="Labutti K."/>
            <person name="Pangilinan J."/>
            <person name="Ruiz-Duenas F.J."/>
            <person name="Barrasa J.M."/>
            <person name="Sanchez-Garcia M."/>
            <person name="Camarero S."/>
            <person name="Miyauchi S."/>
            <person name="Serrano A."/>
            <person name="Linde D."/>
            <person name="Babiker R."/>
            <person name="Drula E."/>
            <person name="Ayuso-Fernandez I."/>
            <person name="Pacheco R."/>
            <person name="Padilla G."/>
            <person name="Ferreira P."/>
            <person name="Barriuso J."/>
            <person name="Kellner H."/>
            <person name="Castanera R."/>
            <person name="Alfaro M."/>
            <person name="Ramirez L."/>
            <person name="Pisabarro A.G."/>
            <person name="Kuo A."/>
            <person name="Tritt A."/>
            <person name="Lipzen A."/>
            <person name="He G."/>
            <person name="Yan M."/>
            <person name="Ng V."/>
            <person name="Cullen D."/>
            <person name="Martin F."/>
            <person name="Rosso M.-N."/>
            <person name="Henrissat B."/>
            <person name="Hibbett D."/>
            <person name="Martinez A.T."/>
            <person name="Grigoriev I.V."/>
        </authorList>
    </citation>
    <scope>NUCLEOTIDE SEQUENCE</scope>
    <source>
        <strain evidence="3">CBS 247.69</strain>
    </source>
</reference>
<name>A0A9P5XRM5_9AGAR</name>
<dbReference type="SUPFAM" id="SSF56112">
    <property type="entry name" value="Protein kinase-like (PK-like)"/>
    <property type="match status" value="1"/>
</dbReference>
<dbReference type="InterPro" id="IPR008266">
    <property type="entry name" value="Tyr_kinase_AS"/>
</dbReference>
<evidence type="ECO:0000313" key="3">
    <source>
        <dbReference type="EMBL" id="KAF9455625.1"/>
    </source>
</evidence>
<dbReference type="EMBL" id="MU150580">
    <property type="protein sequence ID" value="KAF9455625.1"/>
    <property type="molecule type" value="Genomic_DNA"/>
</dbReference>
<dbReference type="InterPro" id="IPR011009">
    <property type="entry name" value="Kinase-like_dom_sf"/>
</dbReference>
<dbReference type="InterPro" id="IPR040976">
    <property type="entry name" value="Pkinase_fungal"/>
</dbReference>
<feature type="region of interest" description="Disordered" evidence="1">
    <location>
        <begin position="175"/>
        <end position="198"/>
    </location>
</feature>
<dbReference type="PANTHER" id="PTHR38248:SF2">
    <property type="entry name" value="FUNK1 11"/>
    <property type="match status" value="1"/>
</dbReference>
<feature type="region of interest" description="Disordered" evidence="1">
    <location>
        <begin position="870"/>
        <end position="935"/>
    </location>
</feature>
<dbReference type="PROSITE" id="PS00109">
    <property type="entry name" value="PROTEIN_KINASE_TYR"/>
    <property type="match status" value="1"/>
</dbReference>
<dbReference type="AlphaFoldDB" id="A0A9P5XRM5"/>
<comment type="caution">
    <text evidence="3">The sequence shown here is derived from an EMBL/GenBank/DDBJ whole genome shotgun (WGS) entry which is preliminary data.</text>
</comment>
<dbReference type="Proteomes" id="UP000807353">
    <property type="component" value="Unassembled WGS sequence"/>
</dbReference>
<dbReference type="Pfam" id="PF17667">
    <property type="entry name" value="Pkinase_fungal"/>
    <property type="match status" value="1"/>
</dbReference>
<keyword evidence="4" id="KW-1185">Reference proteome</keyword>
<feature type="domain" description="Fungal-type protein kinase" evidence="2">
    <location>
        <begin position="198"/>
        <end position="586"/>
    </location>
</feature>
<evidence type="ECO:0000313" key="4">
    <source>
        <dbReference type="Proteomes" id="UP000807353"/>
    </source>
</evidence>
<evidence type="ECO:0000256" key="1">
    <source>
        <dbReference type="SAM" id="MobiDB-lite"/>
    </source>
</evidence>
<sequence>MTHIIYGYSFDASTRPRPPDTAPRQSRTNHFTGSQTKALEVEKMVKNDISDGSLYLAKTEDLLTRLFPVDASIIDRVYRKLVDDGTYDIGTKKWSGLPETAKKESSYYQPFVKTAESIRKANTSPNEVKLSCTWIDRHSKAPKSRDQYASIIRPDILCILDMKKEEHEKLDALTKSMEDEEDRGGKVKGVDTGEAEAKKNKQRKEMAAWWLRVNVPIEIKPVMAKSTLEHVNQLLGYMRQVFREQADRRFVPGLLLSRTGLQIWFCDRSGALGTQTMIDIHKNPKIFIRVILGCSLLPPERLGWDPTMKLCRQPVNPQCPESVHSYDPSVRLSDYHNSLYESNWIIEMPSKTDPMKREEYITVRALSIVKAECMSGRATIVWAVIKVDDMKTKEPPHHIYVLKQCWRPTAGSNEGDFFPEESQTRDIHLGRMHSYEDVSHDGNVIDTQNFVRQGLDHFLPTDDAYTNQKRTAEALETAERKEAYLDLVFTGDGPRVVASTRDSNPTWRIFARTLSKDYGWSFKNFRDVLELLNGSEHVIITHEYLYFHGILHRDISSGNVLICPSFTDGVMTTEGRLIDLDYAKRTKCFVPPLLFDVKRNDNKPSNDPTKMESYRGAFQLLLREQAADDDVINAWASNVGSFSVLIPRVLSYNPSLDESTMTAYDIGLLKESQNLPDFSTRVAQNRQRSATLPYASSEILSGTPMFDTTKTTVVHDAVHDLEALFWVLVSICITRGGPGGRRREELKPGTPSTPETQKLFLLVDCFFYTENISRLVGNKRTLFIQDEFEKYFLPHVHPYFERLKPLLVRWWKILQIAYRFPHFETIHGWFLDALRLSISALKENPPEVHPASADVDAFRREDLRSLQYFPNQRSASRESQDTTWDTSPGRDMLSHTLGNYRSGEMEQMPPGKPPPPQDPQTPTPEPKKKRQKMKK</sequence>
<dbReference type="OrthoDB" id="312874at2759"/>
<evidence type="ECO:0000259" key="2">
    <source>
        <dbReference type="Pfam" id="PF17667"/>
    </source>
</evidence>
<organism evidence="3 4">
    <name type="scientific">Collybia nuda</name>
    <dbReference type="NCBI Taxonomy" id="64659"/>
    <lineage>
        <taxon>Eukaryota</taxon>
        <taxon>Fungi</taxon>
        <taxon>Dikarya</taxon>
        <taxon>Basidiomycota</taxon>
        <taxon>Agaricomycotina</taxon>
        <taxon>Agaricomycetes</taxon>
        <taxon>Agaricomycetidae</taxon>
        <taxon>Agaricales</taxon>
        <taxon>Tricholomatineae</taxon>
        <taxon>Clitocybaceae</taxon>
        <taxon>Collybia</taxon>
    </lineage>
</organism>
<accession>A0A9P5XRM5</accession>
<dbReference type="PANTHER" id="PTHR38248">
    <property type="entry name" value="FUNK1 6"/>
    <property type="match status" value="1"/>
</dbReference>
<dbReference type="GO" id="GO:0004672">
    <property type="term" value="F:protein kinase activity"/>
    <property type="evidence" value="ECO:0007669"/>
    <property type="project" value="InterPro"/>
</dbReference>
<feature type="compositionally biased region" description="Pro residues" evidence="1">
    <location>
        <begin position="910"/>
        <end position="924"/>
    </location>
</feature>
<feature type="compositionally biased region" description="Basic and acidic residues" evidence="1">
    <location>
        <begin position="183"/>
        <end position="198"/>
    </location>
</feature>
<gene>
    <name evidence="3" type="ORF">BDZ94DRAFT_1316018</name>
</gene>
<proteinExistence type="predicted"/>